<evidence type="ECO:0000313" key="4">
    <source>
        <dbReference type="Proteomes" id="UP001212841"/>
    </source>
</evidence>
<dbReference type="GO" id="GO:0003677">
    <property type="term" value="F:DNA binding"/>
    <property type="evidence" value="ECO:0007669"/>
    <property type="project" value="TreeGrafter"/>
</dbReference>
<gene>
    <name evidence="3" type="primary">ATAD5</name>
    <name evidence="3" type="ORF">HK097_005893</name>
</gene>
<dbReference type="Pfam" id="PF00004">
    <property type="entry name" value="AAA"/>
    <property type="match status" value="1"/>
</dbReference>
<feature type="region of interest" description="Disordered" evidence="1">
    <location>
        <begin position="136"/>
        <end position="163"/>
    </location>
</feature>
<evidence type="ECO:0000259" key="2">
    <source>
        <dbReference type="SMART" id="SM00382"/>
    </source>
</evidence>
<dbReference type="PANTHER" id="PTHR23389:SF21">
    <property type="entry name" value="ATPASE FAMILY AAA DOMAIN-CONTAINING PROTEIN 5"/>
    <property type="match status" value="1"/>
</dbReference>
<comment type="caution">
    <text evidence="3">The sequence shown here is derived from an EMBL/GenBank/DDBJ whole genome shotgun (WGS) entry which is preliminary data.</text>
</comment>
<dbReference type="InterPro" id="IPR027417">
    <property type="entry name" value="P-loop_NTPase"/>
</dbReference>
<organism evidence="3 4">
    <name type="scientific">Rhizophlyctis rosea</name>
    <dbReference type="NCBI Taxonomy" id="64517"/>
    <lineage>
        <taxon>Eukaryota</taxon>
        <taxon>Fungi</taxon>
        <taxon>Fungi incertae sedis</taxon>
        <taxon>Chytridiomycota</taxon>
        <taxon>Chytridiomycota incertae sedis</taxon>
        <taxon>Chytridiomycetes</taxon>
        <taxon>Rhizophlyctidales</taxon>
        <taxon>Rhizophlyctidaceae</taxon>
        <taxon>Rhizophlyctis</taxon>
    </lineage>
</organism>
<proteinExistence type="predicted"/>
<evidence type="ECO:0000256" key="1">
    <source>
        <dbReference type="SAM" id="MobiDB-lite"/>
    </source>
</evidence>
<accession>A0AAD5WWN6</accession>
<dbReference type="GO" id="GO:0016887">
    <property type="term" value="F:ATP hydrolysis activity"/>
    <property type="evidence" value="ECO:0007669"/>
    <property type="project" value="InterPro"/>
</dbReference>
<feature type="compositionally biased region" description="Basic residues" evidence="1">
    <location>
        <begin position="143"/>
        <end position="161"/>
    </location>
</feature>
<dbReference type="GO" id="GO:0005634">
    <property type="term" value="C:nucleus"/>
    <property type="evidence" value="ECO:0007669"/>
    <property type="project" value="TreeGrafter"/>
</dbReference>
<feature type="region of interest" description="Disordered" evidence="1">
    <location>
        <begin position="285"/>
        <end position="398"/>
    </location>
</feature>
<dbReference type="AlphaFoldDB" id="A0AAD5WWN6"/>
<protein>
    <submittedName>
        <fullName evidence="3">ATPase AAA domain-containing protein 5</fullName>
    </submittedName>
</protein>
<sequence length="535" mass="57990">MDVGFEAVERDESGGLAAWLDSFARGREIVLMDEVASVLGQGDVKAADTGDRKDDINLVKSIYPADLLDSLPYSQLLNSVTLESAPTPTNTDLWTERYRPQNTSEMIGKANASTISFMMSWLEGWKAVPNCEGIDSDSDGWTRKRKGGRRKEGRAKKKTKRKSDMDNFIVSDDDVLGWDGSSDSSSLDATSSAISRHLMLKGPSGCGKTSLVYAAAAQCGYEVLELNCGMRRSGKDVMSGFGEATQSHTVGKGGGKEELKDVLKRLDERESSKAPVGMEVEVVIERMERGRGKGKRKRKGKGKGSEVGSLEGSSDVDPLQLNPEDLEKLESSTASTPAKAKKKSRRKVAKVEPEEEGNVETGSEAMDDRPPPRRKSSRRQTAAATQLENDDTDVINVEDAPEVPTTPIFIRLNTTGWKKMHGLNVEIPNSAEGSNVKAPIVNDAATPAPDPQPAAEPQGDPPKPDITSTPAVAAPARKTLILLDEVDIISEHDKGFWSGVAQLIEKSKRPVVFTCNGEISDLSFKVVDLSKCHYI</sequence>
<dbReference type="Proteomes" id="UP001212841">
    <property type="component" value="Unassembled WGS sequence"/>
</dbReference>
<feature type="region of interest" description="Disordered" evidence="1">
    <location>
        <begin position="441"/>
        <end position="471"/>
    </location>
</feature>
<keyword evidence="4" id="KW-1185">Reference proteome</keyword>
<dbReference type="GO" id="GO:0005524">
    <property type="term" value="F:ATP binding"/>
    <property type="evidence" value="ECO:0007669"/>
    <property type="project" value="InterPro"/>
</dbReference>
<dbReference type="InterPro" id="IPR003593">
    <property type="entry name" value="AAA+_ATPase"/>
</dbReference>
<dbReference type="PANTHER" id="PTHR23389">
    <property type="entry name" value="CHROMOSOME TRANSMISSION FIDELITY FACTOR 18"/>
    <property type="match status" value="1"/>
</dbReference>
<feature type="compositionally biased region" description="Basic residues" evidence="1">
    <location>
        <begin position="292"/>
        <end position="302"/>
    </location>
</feature>
<evidence type="ECO:0000313" key="3">
    <source>
        <dbReference type="EMBL" id="KAJ3028768.1"/>
    </source>
</evidence>
<reference evidence="3" key="1">
    <citation type="submission" date="2020-05" db="EMBL/GenBank/DDBJ databases">
        <title>Phylogenomic resolution of chytrid fungi.</title>
        <authorList>
            <person name="Stajich J.E."/>
            <person name="Amses K."/>
            <person name="Simmons R."/>
            <person name="Seto K."/>
            <person name="Myers J."/>
            <person name="Bonds A."/>
            <person name="Quandt C.A."/>
            <person name="Barry K."/>
            <person name="Liu P."/>
            <person name="Grigoriev I."/>
            <person name="Longcore J.E."/>
            <person name="James T.Y."/>
        </authorList>
    </citation>
    <scope>NUCLEOTIDE SEQUENCE</scope>
    <source>
        <strain evidence="3">JEL0318</strain>
    </source>
</reference>
<dbReference type="SUPFAM" id="SSF52540">
    <property type="entry name" value="P-loop containing nucleoside triphosphate hydrolases"/>
    <property type="match status" value="1"/>
</dbReference>
<dbReference type="InterPro" id="IPR003959">
    <property type="entry name" value="ATPase_AAA_core"/>
</dbReference>
<feature type="domain" description="AAA+ ATPase" evidence="2">
    <location>
        <begin position="194"/>
        <end position="533"/>
    </location>
</feature>
<dbReference type="Gene3D" id="3.40.50.300">
    <property type="entry name" value="P-loop containing nucleotide triphosphate hydrolases"/>
    <property type="match status" value="2"/>
</dbReference>
<feature type="compositionally biased region" description="Basic residues" evidence="1">
    <location>
        <begin position="339"/>
        <end position="348"/>
    </location>
</feature>
<dbReference type="EMBL" id="JADGJD010002768">
    <property type="protein sequence ID" value="KAJ3028768.1"/>
    <property type="molecule type" value="Genomic_DNA"/>
</dbReference>
<dbReference type="SMART" id="SM00382">
    <property type="entry name" value="AAA"/>
    <property type="match status" value="1"/>
</dbReference>
<name>A0AAD5WWN6_9FUNG</name>